<proteinExistence type="predicted"/>
<dbReference type="Pfam" id="PF13441">
    <property type="entry name" value="Gly-zipper_YMGG"/>
    <property type="match status" value="1"/>
</dbReference>
<dbReference type="AlphaFoldDB" id="A0A4Y8RKN7"/>
<evidence type="ECO:0000259" key="1">
    <source>
        <dbReference type="Pfam" id="PF13441"/>
    </source>
</evidence>
<gene>
    <name evidence="2" type="ORF">E3C22_11610</name>
</gene>
<dbReference type="InterPro" id="IPR027367">
    <property type="entry name" value="Gly-zipper_YMGG"/>
</dbReference>
<protein>
    <submittedName>
        <fullName evidence="2">Glycine zipper 2TM domain-containing protein</fullName>
    </submittedName>
</protein>
<dbReference type="PROSITE" id="PS51257">
    <property type="entry name" value="PROKAR_LIPOPROTEIN"/>
    <property type="match status" value="1"/>
</dbReference>
<name>A0A4Y8RKN7_9HYPH</name>
<reference evidence="2 3" key="1">
    <citation type="submission" date="2019-03" db="EMBL/GenBank/DDBJ databases">
        <title>Jiella endophytica sp. nov., a novel endophytic bacterium isolated from root of Ficus microcarpa Linn. f.</title>
        <authorList>
            <person name="Tuo L."/>
        </authorList>
    </citation>
    <scope>NUCLEOTIDE SEQUENCE [LARGE SCALE GENOMIC DNA]</scope>
    <source>
        <strain evidence="2 3">CBS5Q-3</strain>
    </source>
</reference>
<dbReference type="RefSeq" id="WP_134762185.1">
    <property type="nucleotide sequence ID" value="NZ_SOZD01000003.1"/>
</dbReference>
<dbReference type="Proteomes" id="UP000298179">
    <property type="component" value="Unassembled WGS sequence"/>
</dbReference>
<organism evidence="2 3">
    <name type="scientific">Jiella endophytica</name>
    <dbReference type="NCBI Taxonomy" id="2558362"/>
    <lineage>
        <taxon>Bacteria</taxon>
        <taxon>Pseudomonadati</taxon>
        <taxon>Pseudomonadota</taxon>
        <taxon>Alphaproteobacteria</taxon>
        <taxon>Hyphomicrobiales</taxon>
        <taxon>Aurantimonadaceae</taxon>
        <taxon>Jiella</taxon>
    </lineage>
</organism>
<feature type="domain" description="YMGG-like Gly-zipper" evidence="1">
    <location>
        <begin position="27"/>
        <end position="72"/>
    </location>
</feature>
<sequence>MYRKISFAAIAVATMLAAGCTTEDRYTGGGALAGGAVGALAGQAIGHDTGSTLAGAAIGAGVGAVAGNVIGRSQSNPGYCRYSDGNIYRCPEGY</sequence>
<evidence type="ECO:0000313" key="2">
    <source>
        <dbReference type="EMBL" id="TFF23081.1"/>
    </source>
</evidence>
<comment type="caution">
    <text evidence="2">The sequence shown here is derived from an EMBL/GenBank/DDBJ whole genome shotgun (WGS) entry which is preliminary data.</text>
</comment>
<accession>A0A4Y8RKN7</accession>
<evidence type="ECO:0000313" key="3">
    <source>
        <dbReference type="Proteomes" id="UP000298179"/>
    </source>
</evidence>
<dbReference type="EMBL" id="SOZD01000003">
    <property type="protein sequence ID" value="TFF23081.1"/>
    <property type="molecule type" value="Genomic_DNA"/>
</dbReference>
<keyword evidence="3" id="KW-1185">Reference proteome</keyword>